<dbReference type="OrthoDB" id="2112831at2"/>
<accession>A0A0A8WWH8</accession>
<dbReference type="Pfam" id="PF20074">
    <property type="entry name" value="DUF6470"/>
    <property type="match status" value="1"/>
</dbReference>
<reference evidence="1 2" key="1">
    <citation type="submission" date="2013-06" db="EMBL/GenBank/DDBJ databases">
        <title>Whole genome shotgun sequence of Bacillus selenatarsenatis SF-1.</title>
        <authorList>
            <person name="Kuroda M."/>
            <person name="Sei K."/>
            <person name="Yamashita M."/>
            <person name="Ike M."/>
        </authorList>
    </citation>
    <scope>NUCLEOTIDE SEQUENCE [LARGE SCALE GENOMIC DNA]</scope>
    <source>
        <strain evidence="1 2">SF-1</strain>
    </source>
</reference>
<dbReference type="STRING" id="1321606.SAMD00020551_0114"/>
<organism evidence="1 2">
    <name type="scientific">Mesobacillus selenatarsenatis (strain DSM 18680 / JCM 14380 / FERM P-15431 / SF-1)</name>
    <dbReference type="NCBI Taxonomy" id="1321606"/>
    <lineage>
        <taxon>Bacteria</taxon>
        <taxon>Bacillati</taxon>
        <taxon>Bacillota</taxon>
        <taxon>Bacilli</taxon>
        <taxon>Bacillales</taxon>
        <taxon>Bacillaceae</taxon>
        <taxon>Mesobacillus</taxon>
    </lineage>
</organism>
<comment type="caution">
    <text evidence="1">The sequence shown here is derived from an EMBL/GenBank/DDBJ whole genome shotgun (WGS) entry which is preliminary data.</text>
</comment>
<protein>
    <recommendedName>
        <fullName evidence="3">YviE</fullName>
    </recommendedName>
</protein>
<dbReference type="AlphaFoldDB" id="A0A0A8WWH8"/>
<dbReference type="EMBL" id="BASE01000004">
    <property type="protein sequence ID" value="GAM11995.1"/>
    <property type="molecule type" value="Genomic_DNA"/>
</dbReference>
<sequence length="196" mass="22014">MQFPQIRLESTPGQISINAIKSNMEIEQPKAELSIEQPKADLDINKTPSRLTIEQTKAREDMDLKHISRRIEEAAQQGYQDWLAGLARVSQDGDEVMMIENGGHPIADQAKRNSESPMLEFNIGWIPSAGGVKIDYAPAKVDINWKVNMPIIESNVNNPVINYTPGKAEVSLKQHPSLKIDFENLRHVGINYEQSI</sequence>
<evidence type="ECO:0008006" key="3">
    <source>
        <dbReference type="Google" id="ProtNLM"/>
    </source>
</evidence>
<name>A0A0A8WWH8_MESS1</name>
<gene>
    <name evidence="1" type="ORF">SAMD00020551_0114</name>
</gene>
<keyword evidence="2" id="KW-1185">Reference proteome</keyword>
<dbReference type="Proteomes" id="UP000031014">
    <property type="component" value="Unassembled WGS sequence"/>
</dbReference>
<evidence type="ECO:0000313" key="2">
    <source>
        <dbReference type="Proteomes" id="UP000031014"/>
    </source>
</evidence>
<dbReference type="RefSeq" id="WP_041963953.1">
    <property type="nucleotide sequence ID" value="NZ_BASE01000004.1"/>
</dbReference>
<proteinExistence type="predicted"/>
<evidence type="ECO:0000313" key="1">
    <source>
        <dbReference type="EMBL" id="GAM11995.1"/>
    </source>
</evidence>
<dbReference type="InterPro" id="IPR045527">
    <property type="entry name" value="DUF6470"/>
</dbReference>